<accession>A0A0N8H5Z6</accession>
<organism evidence="2 3">
    <name type="scientific">Neonectria ditissima</name>
    <dbReference type="NCBI Taxonomy" id="78410"/>
    <lineage>
        <taxon>Eukaryota</taxon>
        <taxon>Fungi</taxon>
        <taxon>Dikarya</taxon>
        <taxon>Ascomycota</taxon>
        <taxon>Pezizomycotina</taxon>
        <taxon>Sordariomycetes</taxon>
        <taxon>Hypocreomycetidae</taxon>
        <taxon>Hypocreales</taxon>
        <taxon>Nectriaceae</taxon>
        <taxon>Neonectria</taxon>
    </lineage>
</organism>
<dbReference type="OrthoDB" id="4838383at2759"/>
<reference evidence="2 3" key="1">
    <citation type="submission" date="2015-09" db="EMBL/GenBank/DDBJ databases">
        <title>Draft genome of a European isolate of the apple canker pathogen Neonectria ditissima.</title>
        <authorList>
            <person name="Gomez-Cortecero A."/>
            <person name="Harrison R.J."/>
            <person name="Armitage A.D."/>
        </authorList>
    </citation>
    <scope>NUCLEOTIDE SEQUENCE [LARGE SCALE GENOMIC DNA]</scope>
    <source>
        <strain evidence="2 3">R09/05</strain>
    </source>
</reference>
<feature type="signal peptide" evidence="1">
    <location>
        <begin position="1"/>
        <end position="15"/>
    </location>
</feature>
<dbReference type="AlphaFoldDB" id="A0A0N8H5Z6"/>
<protein>
    <submittedName>
        <fullName evidence="2">Uncharacterized protein</fullName>
    </submittedName>
</protein>
<keyword evidence="1" id="KW-0732">Signal</keyword>
<gene>
    <name evidence="2" type="ORF">AK830_g9021</name>
</gene>
<evidence type="ECO:0000256" key="1">
    <source>
        <dbReference type="SAM" id="SignalP"/>
    </source>
</evidence>
<dbReference type="EMBL" id="LKCW01000162">
    <property type="protein sequence ID" value="KPM37556.1"/>
    <property type="molecule type" value="Genomic_DNA"/>
</dbReference>
<name>A0A0N8H5Z6_9HYPO</name>
<evidence type="ECO:0000313" key="3">
    <source>
        <dbReference type="Proteomes" id="UP000050424"/>
    </source>
</evidence>
<proteinExistence type="predicted"/>
<sequence length="217" mass="22083">MKFSNVLFFASVALAAPTSQEKRQGVTVAGTLLDTVNTLATTTQSNLAQINSVVASIKDNVGGSVAVEVQAQLRSNLQAVATALQAATSAIVTATTGALAGTGGQALALTNQELQAIITATQTAQQIVGNITATLTVTATDLRPAVSTLFVTEINNIRNAISPFITPLLTFVNTVRNASASASVVVTGLGNLLQQVVPLVRASFLTLGLSVLGLPAV</sequence>
<comment type="caution">
    <text evidence="2">The sequence shown here is derived from an EMBL/GenBank/DDBJ whole genome shotgun (WGS) entry which is preliminary data.</text>
</comment>
<feature type="chain" id="PRO_5012000385" evidence="1">
    <location>
        <begin position="16"/>
        <end position="217"/>
    </location>
</feature>
<evidence type="ECO:0000313" key="2">
    <source>
        <dbReference type="EMBL" id="KPM37556.1"/>
    </source>
</evidence>
<dbReference type="Proteomes" id="UP000050424">
    <property type="component" value="Unassembled WGS sequence"/>
</dbReference>
<keyword evidence="3" id="KW-1185">Reference proteome</keyword>